<gene>
    <name evidence="3" type="ORF">PHLCEN_2v10017</name>
</gene>
<protein>
    <recommendedName>
        <fullName evidence="2">DUF6535 domain-containing protein</fullName>
    </recommendedName>
</protein>
<dbReference type="OrthoDB" id="3219854at2759"/>
<dbReference type="Pfam" id="PF20153">
    <property type="entry name" value="DUF6535"/>
    <property type="match status" value="1"/>
</dbReference>
<keyword evidence="1" id="KW-1133">Transmembrane helix</keyword>
<feature type="transmembrane region" description="Helical" evidence="1">
    <location>
        <begin position="99"/>
        <end position="118"/>
    </location>
</feature>
<dbReference type="InterPro" id="IPR045338">
    <property type="entry name" value="DUF6535"/>
</dbReference>
<keyword evidence="1" id="KW-0472">Membrane</keyword>
<feature type="transmembrane region" description="Helical" evidence="1">
    <location>
        <begin position="20"/>
        <end position="39"/>
    </location>
</feature>
<reference evidence="3 4" key="1">
    <citation type="submission" date="2018-02" db="EMBL/GenBank/DDBJ databases">
        <title>Genome sequence of the basidiomycete white-rot fungus Phlebia centrifuga.</title>
        <authorList>
            <person name="Granchi Z."/>
            <person name="Peng M."/>
            <person name="de Vries R.P."/>
            <person name="Hilden K."/>
            <person name="Makela M.R."/>
            <person name="Grigoriev I."/>
            <person name="Riley R."/>
        </authorList>
    </citation>
    <scope>NUCLEOTIDE SEQUENCE [LARGE SCALE GENOMIC DNA]</scope>
    <source>
        <strain evidence="3 4">FBCC195</strain>
    </source>
</reference>
<feature type="transmembrane region" description="Helical" evidence="1">
    <location>
        <begin position="186"/>
        <end position="206"/>
    </location>
</feature>
<dbReference type="EMBL" id="MLYV02001010">
    <property type="protein sequence ID" value="PSR74215.1"/>
    <property type="molecule type" value="Genomic_DNA"/>
</dbReference>
<feature type="transmembrane region" description="Helical" evidence="1">
    <location>
        <begin position="227"/>
        <end position="243"/>
    </location>
</feature>
<dbReference type="AlphaFoldDB" id="A0A2R6NP53"/>
<organism evidence="3 4">
    <name type="scientific">Hermanssonia centrifuga</name>
    <dbReference type="NCBI Taxonomy" id="98765"/>
    <lineage>
        <taxon>Eukaryota</taxon>
        <taxon>Fungi</taxon>
        <taxon>Dikarya</taxon>
        <taxon>Basidiomycota</taxon>
        <taxon>Agaricomycotina</taxon>
        <taxon>Agaricomycetes</taxon>
        <taxon>Polyporales</taxon>
        <taxon>Meruliaceae</taxon>
        <taxon>Hermanssonia</taxon>
    </lineage>
</organism>
<dbReference type="Proteomes" id="UP000186601">
    <property type="component" value="Unassembled WGS sequence"/>
</dbReference>
<feature type="transmembrane region" description="Helical" evidence="1">
    <location>
        <begin position="153"/>
        <end position="180"/>
    </location>
</feature>
<accession>A0A2R6NP53</accession>
<name>A0A2R6NP53_9APHY</name>
<sequence length="1152" mass="127183">MAKTLRDVDEEKIKDTKEDIDTLLVFAGLFAAVLTPFLAETYQTLSEDPGDTSVAIQRHMSAQMSSYVLINGSLNSTVPAYPADEPSFVPPPFALSINVLWFSSLALAVVTASFGILVKQWLREYMAIETSRGAKARLRVRQFRFTALDDWKVFEIAAVLPLLLQFSLGLFFVGLCFFSRSVHPTIGWTITSIVSAWGCLFFFAIFAPACSARCPYKTAVTKKAMRALRKLIYNCHLVPYFYFGPVQKSGFPKEDEDAATDAQGDVQILTTADAILLDDDLLATTMSDSLEEIQSSVGPAGVIDFVVAALQQRLPGSGLITGPIELLDLGRLPERTWTALVKITAQTLKRGSVLQNDSTDDLQEWAQDAITIISTSYSSTFPIHVVDALTLCMTTAFVPTCLLIRDTQLLFTVMSGSSHARPIEVMNAVVVALQKSRCLPASGSITRRIASLDLSGLPEPVWAALVKLTAQTLERGLILRSEFADALEEWAQDAITIISTSYSSTFPIHVVDALTLCMTTAFVPTCLLIRDTQLLFTVMSGSSHARPIEVMNAVVVALQKSRCLPASGSITRPIASLDLSGLPEPVWAALVKLTAQTLERGPILRSEPADALEEWAHDAITILSTFYPSSLLPEAGEALASCMTAALGPTCQHIGSLKKLLTSDTSRELGRRENAGPSQWLSHILESFRGSISQLNIKDTPANDVLQFIFRLVHAIPRLCDGTCTHDRDQHDLGELLSSHADDVPNSTISSILTEYRNRLSPSEREADPQYVNLVVAADATLKDVDFLREALQEALQRSQHSYRMNCIVGVIRNWQKHATPSNGSTSILHFDNIPGDLWTMIMDYVRSLNDSFDTGLDADHTDWKGCVESAFIVLMSAPEDSTATEEELRMLSRCISSLEDRQSKVVRLILSLNVNPRRMRHKYYASIIERLSCTSPPTHFRLEETTLDAVSFIQSSVCNVACNHGSRLGEMYTAHQDQVFYRIAHFLMASATAAKTCLGETSLSGLDDFLIAIFSDNHFYRTWKQRIHIAISASACAMADIHVLDSIYRPSDAFGHETRIWGLSLYYLIGELQHFQTLRIQLEQDNVSFVEVAGKCLDLLGSQPDRSAIETFLKAVSSSWGGYKLKDLIRALKVFIPEDKVSQYPILDALP</sequence>
<feature type="domain" description="DUF6535" evidence="2">
    <location>
        <begin position="2"/>
        <end position="179"/>
    </location>
</feature>
<proteinExistence type="predicted"/>
<evidence type="ECO:0000313" key="3">
    <source>
        <dbReference type="EMBL" id="PSR74215.1"/>
    </source>
</evidence>
<evidence type="ECO:0000313" key="4">
    <source>
        <dbReference type="Proteomes" id="UP000186601"/>
    </source>
</evidence>
<comment type="caution">
    <text evidence="3">The sequence shown here is derived from an EMBL/GenBank/DDBJ whole genome shotgun (WGS) entry which is preliminary data.</text>
</comment>
<evidence type="ECO:0000256" key="1">
    <source>
        <dbReference type="SAM" id="Phobius"/>
    </source>
</evidence>
<evidence type="ECO:0000259" key="2">
    <source>
        <dbReference type="Pfam" id="PF20153"/>
    </source>
</evidence>
<keyword evidence="4" id="KW-1185">Reference proteome</keyword>
<keyword evidence="1" id="KW-0812">Transmembrane</keyword>